<comment type="caution">
    <text evidence="2">The sequence shown here is derived from an EMBL/GenBank/DDBJ whole genome shotgun (WGS) entry which is preliminary data.</text>
</comment>
<keyword evidence="3" id="KW-1185">Reference proteome</keyword>
<accession>A0ABT0UFU5</accession>
<reference evidence="2" key="1">
    <citation type="submission" date="2022-06" db="EMBL/GenBank/DDBJ databases">
        <title>Genome public.</title>
        <authorList>
            <person name="Sun Q."/>
        </authorList>
    </citation>
    <scope>NUCLEOTIDE SEQUENCE</scope>
    <source>
        <strain evidence="2">CWNU-1</strain>
    </source>
</reference>
<dbReference type="RefSeq" id="WP_250917234.1">
    <property type="nucleotide sequence ID" value="NZ_JAMQAW010000001.1"/>
</dbReference>
<organism evidence="2 3">
    <name type="scientific">Streptomyces albipurpureus</name>
    <dbReference type="NCBI Taxonomy" id="2897419"/>
    <lineage>
        <taxon>Bacteria</taxon>
        <taxon>Bacillati</taxon>
        <taxon>Actinomycetota</taxon>
        <taxon>Actinomycetes</taxon>
        <taxon>Kitasatosporales</taxon>
        <taxon>Streptomycetaceae</taxon>
        <taxon>Streptomyces</taxon>
    </lineage>
</organism>
<keyword evidence="1" id="KW-0732">Signal</keyword>
<protein>
    <recommendedName>
        <fullName evidence="4">Lipoprotein</fullName>
    </recommendedName>
</protein>
<dbReference type="PROSITE" id="PS51257">
    <property type="entry name" value="PROKAR_LIPOPROTEIN"/>
    <property type="match status" value="1"/>
</dbReference>
<sequence length="165" mass="17369">MVTRKARWSALAVTATAVLGCLAAPAALAAPTTAAPARAALAVPPQQNIPELQAGGVARRVTIPPDRQVRRGPGYVDIEAPPYTRIIALNTNCDAPGCTTRVAPDGLSASGYFPGNRVTFLRPMTVDIAADYDAPYEGGYFSGSFTLLGETQPLTVRILPEPEDY</sequence>
<evidence type="ECO:0008006" key="4">
    <source>
        <dbReference type="Google" id="ProtNLM"/>
    </source>
</evidence>
<evidence type="ECO:0000313" key="3">
    <source>
        <dbReference type="Proteomes" id="UP001431429"/>
    </source>
</evidence>
<dbReference type="EMBL" id="JAMQAW010000001">
    <property type="protein sequence ID" value="MCM2386874.1"/>
    <property type="molecule type" value="Genomic_DNA"/>
</dbReference>
<evidence type="ECO:0000256" key="1">
    <source>
        <dbReference type="SAM" id="SignalP"/>
    </source>
</evidence>
<evidence type="ECO:0000313" key="2">
    <source>
        <dbReference type="EMBL" id="MCM2386874.1"/>
    </source>
</evidence>
<name>A0ABT0UFU5_9ACTN</name>
<proteinExistence type="predicted"/>
<feature type="signal peptide" evidence="1">
    <location>
        <begin position="1"/>
        <end position="29"/>
    </location>
</feature>
<gene>
    <name evidence="2" type="ORF">NBG84_00855</name>
</gene>
<dbReference type="Proteomes" id="UP001431429">
    <property type="component" value="Unassembled WGS sequence"/>
</dbReference>
<feature type="chain" id="PRO_5047096591" description="Lipoprotein" evidence="1">
    <location>
        <begin position="30"/>
        <end position="165"/>
    </location>
</feature>